<sequence length="483" mass="51906">MEENVQYYYDSSADKWWYFDTAKQGWSPWEETPENAEGEATSSGGAVQTSSPTEDTQTESISHSGEAPTESADNSSSSDRGQGEEGVTHTPTEKIAKGNSPSSQATDKLKAACTSVRSESCSSRVAEHEGGAKRADAEGDGQNVVESNSGDKDESAATVASLVSAEKEAENDTQRTYSLARSDASDRVRDMLARLASTTSLDRALTNIAVAGSTSHHDFFMARRKTGAGVNPASGRDGVDASNADDDRDSEDEEIPEIVHDPIVRRSTRMLTFKDKGGLAGCLKAVAAQRKSLIEEAGGLVPGTEDYRQEEIKRRARQLASQSHVRAQRRWLDAARMASGAAPKPAEKIKRFSDLVDRLREKPAHEDEDEPVLAGLAAPSHALTAGSPPGALGAVDDSLASKLLMKPEIDLREQRRRSSGFTGGQEGYVRFADATFRDPNFQLQMKDLLTQQGRRKGSIDSTDSADYTAGSAAAAERADASRE</sequence>
<dbReference type="OrthoDB" id="330945at2759"/>
<dbReference type="AlphaFoldDB" id="F0VRB6"/>
<evidence type="ECO:0000313" key="4">
    <source>
        <dbReference type="Proteomes" id="UP000007494"/>
    </source>
</evidence>
<dbReference type="eggNOG" id="ENOG502QZRG">
    <property type="taxonomic scope" value="Eukaryota"/>
</dbReference>
<gene>
    <name evidence="3" type="ORF">BN1204_066890</name>
    <name evidence="2" type="ORF">NCLIV_066890</name>
</gene>
<dbReference type="OMA" id="DFFMARR"/>
<accession>F0VRB6</accession>
<feature type="compositionally biased region" description="Basic and acidic residues" evidence="1">
    <location>
        <begin position="81"/>
        <end position="96"/>
    </location>
</feature>
<keyword evidence="4" id="KW-1185">Reference proteome</keyword>
<feature type="compositionally biased region" description="Polar residues" evidence="1">
    <location>
        <begin position="71"/>
        <end position="80"/>
    </location>
</feature>
<feature type="compositionally biased region" description="Polar residues" evidence="1">
    <location>
        <begin position="40"/>
        <end position="63"/>
    </location>
</feature>
<dbReference type="VEuPathDB" id="ToxoDB:NCLIV_066890"/>
<feature type="region of interest" description="Disordered" evidence="1">
    <location>
        <begin position="26"/>
        <end position="181"/>
    </location>
</feature>
<dbReference type="EMBL" id="FR823393">
    <property type="protein sequence ID" value="CBZ56264.1"/>
    <property type="molecule type" value="Genomic_DNA"/>
</dbReference>
<feature type="region of interest" description="Disordered" evidence="1">
    <location>
        <begin position="227"/>
        <end position="254"/>
    </location>
</feature>
<feature type="compositionally biased region" description="Low complexity" evidence="1">
    <location>
        <begin position="460"/>
        <end position="475"/>
    </location>
</feature>
<proteinExistence type="predicted"/>
<reference evidence="2" key="2">
    <citation type="submission" date="2011-03" db="EMBL/GenBank/DDBJ databases">
        <title>Comparative genomics and transcriptomics of Neospora caninum and Toxoplasma gondii.</title>
        <authorList>
            <person name="Reid A.J."/>
            <person name="Sohal A."/>
            <person name="Harris D."/>
            <person name="Quail M."/>
            <person name="Sanders M."/>
            <person name="Berriman M."/>
            <person name="Wastling J.M."/>
            <person name="Pain A."/>
        </authorList>
    </citation>
    <scope>NUCLEOTIDE SEQUENCE</scope>
    <source>
        <strain evidence="2">Liverpool</strain>
    </source>
</reference>
<protein>
    <submittedName>
        <fullName evidence="2">Uncharacterized protein</fullName>
    </submittedName>
</protein>
<organism evidence="2 4">
    <name type="scientific">Neospora caninum (strain Liverpool)</name>
    <dbReference type="NCBI Taxonomy" id="572307"/>
    <lineage>
        <taxon>Eukaryota</taxon>
        <taxon>Sar</taxon>
        <taxon>Alveolata</taxon>
        <taxon>Apicomplexa</taxon>
        <taxon>Conoidasida</taxon>
        <taxon>Coccidia</taxon>
        <taxon>Eucoccidiorida</taxon>
        <taxon>Eimeriorina</taxon>
        <taxon>Sarcocystidae</taxon>
        <taxon>Neospora</taxon>
    </lineage>
</organism>
<reference evidence="4" key="3">
    <citation type="journal article" date="2012" name="PLoS Pathog.">
        <title>Comparative genomics of the apicomplexan parasites Toxoplasma gondii and Neospora caninum: Coccidia differing in host range and transmission strategy.</title>
        <authorList>
            <person name="Reid A.J."/>
            <person name="Vermont S.J."/>
            <person name="Cotton J.A."/>
            <person name="Harris D."/>
            <person name="Hill-Cawthorne G.A."/>
            <person name="Konen-Waisman S."/>
            <person name="Latham S.M."/>
            <person name="Mourier T."/>
            <person name="Norton R."/>
            <person name="Quail M.A."/>
            <person name="Sanders M."/>
            <person name="Shanmugam D."/>
            <person name="Sohal A."/>
            <person name="Wasmuth J.D."/>
            <person name="Brunk B."/>
            <person name="Grigg M.E."/>
            <person name="Howard J.C."/>
            <person name="Parkinson J."/>
            <person name="Roos D.S."/>
            <person name="Trees A.J."/>
            <person name="Berriman M."/>
            <person name="Pain A."/>
            <person name="Wastling J.M."/>
        </authorList>
    </citation>
    <scope>NUCLEOTIDE SEQUENCE [LARGE SCALE GENOMIC DNA]</scope>
    <source>
        <strain evidence="4">Liverpool</strain>
    </source>
</reference>
<evidence type="ECO:0000313" key="3">
    <source>
        <dbReference type="EMBL" id="CEL71026.1"/>
    </source>
</evidence>
<evidence type="ECO:0000313" key="2">
    <source>
        <dbReference type="EMBL" id="CBZ56264.1"/>
    </source>
</evidence>
<dbReference type="Proteomes" id="UP000007494">
    <property type="component" value="Chromosome XII"/>
</dbReference>
<dbReference type="GeneID" id="13445487"/>
<feature type="compositionally biased region" description="Basic and acidic residues" evidence="1">
    <location>
        <begin position="125"/>
        <end position="137"/>
    </location>
</feature>
<dbReference type="RefSeq" id="XP_003886289.1">
    <property type="nucleotide sequence ID" value="XM_003886240.1"/>
</dbReference>
<dbReference type="EMBL" id="LN714487">
    <property type="protein sequence ID" value="CEL71026.1"/>
    <property type="molecule type" value="Genomic_DNA"/>
</dbReference>
<feature type="region of interest" description="Disordered" evidence="1">
    <location>
        <begin position="445"/>
        <end position="483"/>
    </location>
</feature>
<name>F0VRB6_NEOCL</name>
<reference evidence="2" key="1">
    <citation type="submission" date="2011-02" db="EMBL/GenBank/DDBJ databases">
        <authorList>
            <person name="Aslett M."/>
        </authorList>
    </citation>
    <scope>NUCLEOTIDE SEQUENCE</scope>
    <source>
        <strain evidence="2">Liverpool</strain>
    </source>
</reference>
<evidence type="ECO:0000256" key="1">
    <source>
        <dbReference type="SAM" id="MobiDB-lite"/>
    </source>
</evidence>
<dbReference type="InParanoid" id="F0VRB6"/>
<reference evidence="3" key="4">
    <citation type="journal article" date="2015" name="PLoS ONE">
        <title>Comprehensive Evaluation of Toxoplasma gondii VEG and Neospora caninum LIV Genomes with Tachyzoite Stage Transcriptome and Proteome Defines Novel Transcript Features.</title>
        <authorList>
            <person name="Ramaprasad A."/>
            <person name="Mourier T."/>
            <person name="Naeem R."/>
            <person name="Malas T.B."/>
            <person name="Moussa E."/>
            <person name="Panigrahi A."/>
            <person name="Vermont S.J."/>
            <person name="Otto T.D."/>
            <person name="Wastling J."/>
            <person name="Pain A."/>
        </authorList>
    </citation>
    <scope>NUCLEOTIDE SEQUENCE</scope>
    <source>
        <strain evidence="3">Liverpool</strain>
    </source>
</reference>
<feature type="compositionally biased region" description="Acidic residues" evidence="1">
    <location>
        <begin position="243"/>
        <end position="254"/>
    </location>
</feature>